<gene>
    <name evidence="1" type="ORF">AR1Y2_2746</name>
</gene>
<protein>
    <submittedName>
        <fullName evidence="1">Carbonic anhydrase, family 3</fullName>
    </submittedName>
</protein>
<organism evidence="1 2">
    <name type="scientific">Anaerostipes rhamnosivorans</name>
    <dbReference type="NCBI Taxonomy" id="1229621"/>
    <lineage>
        <taxon>Bacteria</taxon>
        <taxon>Bacillati</taxon>
        <taxon>Bacillota</taxon>
        <taxon>Clostridia</taxon>
        <taxon>Lachnospirales</taxon>
        <taxon>Lachnospiraceae</taxon>
        <taxon>Anaerostipes</taxon>
    </lineage>
</organism>
<reference evidence="1 2" key="1">
    <citation type="submission" date="2019-05" db="EMBL/GenBank/DDBJ databases">
        <title>Complete genome sequencing of Anaerostipes rhamnosivorans.</title>
        <authorList>
            <person name="Bui T.P.N."/>
            <person name="de Vos W.M."/>
        </authorList>
    </citation>
    <scope>NUCLEOTIDE SEQUENCE [LARGE SCALE GENOMIC DNA]</scope>
    <source>
        <strain evidence="1 2">1y2</strain>
    </source>
</reference>
<dbReference type="RefSeq" id="WP_137329463.1">
    <property type="nucleotide sequence ID" value="NZ_CP040058.1"/>
</dbReference>
<evidence type="ECO:0000313" key="2">
    <source>
        <dbReference type="Proteomes" id="UP000298653"/>
    </source>
</evidence>
<dbReference type="KEGG" id="arf:AR1Y2_2746"/>
<dbReference type="InterPro" id="IPR001451">
    <property type="entry name" value="Hexapep"/>
</dbReference>
<dbReference type="InterPro" id="IPR050484">
    <property type="entry name" value="Transf_Hexapept/Carb_Anhydrase"/>
</dbReference>
<dbReference type="Gene3D" id="2.160.10.10">
    <property type="entry name" value="Hexapeptide repeat proteins"/>
    <property type="match status" value="1"/>
</dbReference>
<dbReference type="OrthoDB" id="9803036at2"/>
<dbReference type="PANTHER" id="PTHR13061">
    <property type="entry name" value="DYNACTIN SUBUNIT P25"/>
    <property type="match status" value="1"/>
</dbReference>
<dbReference type="SUPFAM" id="SSF51161">
    <property type="entry name" value="Trimeric LpxA-like enzymes"/>
    <property type="match status" value="1"/>
</dbReference>
<dbReference type="Proteomes" id="UP000298653">
    <property type="component" value="Chromosome"/>
</dbReference>
<sequence length="164" mass="17910">MEKTYYQAPTAAVLGDVELEDGVSVWFSSVVRGDENRIQIGRQTNIQENCTVHVEEGHPVIVGERVTVGHNTILHGCTIGDESMIGMGSIIMNGAQIGTHCFIGAGSLVTEGTVIPDGSLAFGRPAKVVRRVTDEEIQHIKESSQYYVDTAQNHLIEKKRHNPN</sequence>
<proteinExistence type="predicted"/>
<dbReference type="Pfam" id="PF00132">
    <property type="entry name" value="Hexapep"/>
    <property type="match status" value="1"/>
</dbReference>
<dbReference type="InterPro" id="IPR011004">
    <property type="entry name" value="Trimer_LpxA-like_sf"/>
</dbReference>
<evidence type="ECO:0000313" key="1">
    <source>
        <dbReference type="EMBL" id="QCP36200.1"/>
    </source>
</evidence>
<dbReference type="InterPro" id="IPR047324">
    <property type="entry name" value="LbH_gamma_CA-like"/>
</dbReference>
<keyword evidence="2" id="KW-1185">Reference proteome</keyword>
<accession>A0A4V1EGI5</accession>
<dbReference type="CDD" id="cd04645">
    <property type="entry name" value="LbH_gamma_CA_like"/>
    <property type="match status" value="1"/>
</dbReference>
<dbReference type="EMBL" id="CP040058">
    <property type="protein sequence ID" value="QCP36200.1"/>
    <property type="molecule type" value="Genomic_DNA"/>
</dbReference>
<name>A0A4V1EGI5_9FIRM</name>
<dbReference type="AlphaFoldDB" id="A0A4V1EGI5"/>
<dbReference type="PANTHER" id="PTHR13061:SF29">
    <property type="entry name" value="GAMMA CARBONIC ANHYDRASE-LIKE 1, MITOCHONDRIAL-RELATED"/>
    <property type="match status" value="1"/>
</dbReference>